<feature type="transmembrane region" description="Helical" evidence="1">
    <location>
        <begin position="161"/>
        <end position="181"/>
    </location>
</feature>
<proteinExistence type="predicted"/>
<reference evidence="2 3" key="2">
    <citation type="submission" date="2020-03" db="EMBL/GenBank/DDBJ databases">
        <authorList>
            <person name="Ichikawa N."/>
            <person name="Kimura A."/>
            <person name="Kitahashi Y."/>
            <person name="Uohara A."/>
        </authorList>
    </citation>
    <scope>NUCLEOTIDE SEQUENCE [LARGE SCALE GENOMIC DNA]</scope>
    <source>
        <strain evidence="2 3">NBRC 108639</strain>
    </source>
</reference>
<feature type="transmembrane region" description="Helical" evidence="1">
    <location>
        <begin position="26"/>
        <end position="45"/>
    </location>
</feature>
<feature type="transmembrane region" description="Helical" evidence="1">
    <location>
        <begin position="57"/>
        <end position="81"/>
    </location>
</feature>
<feature type="transmembrane region" description="Helical" evidence="1">
    <location>
        <begin position="102"/>
        <end position="119"/>
    </location>
</feature>
<accession>A0A6V8KUC1</accession>
<evidence type="ECO:0000256" key="1">
    <source>
        <dbReference type="SAM" id="Phobius"/>
    </source>
</evidence>
<dbReference type="AlphaFoldDB" id="A0A6V8KUC1"/>
<evidence type="ECO:0008006" key="4">
    <source>
        <dbReference type="Google" id="ProtNLM"/>
    </source>
</evidence>
<dbReference type="EMBL" id="BLPF01000003">
    <property type="protein sequence ID" value="GFJ84195.1"/>
    <property type="molecule type" value="Genomic_DNA"/>
</dbReference>
<keyword evidence="1" id="KW-0472">Membrane</keyword>
<keyword evidence="1" id="KW-0812">Transmembrane</keyword>
<gene>
    <name evidence="2" type="ORF">Phou_083750</name>
</gene>
<dbReference type="Proteomes" id="UP000482800">
    <property type="component" value="Unassembled WGS sequence"/>
</dbReference>
<dbReference type="RefSeq" id="WP_173067660.1">
    <property type="nucleotide sequence ID" value="NZ_BAABGO010000013.1"/>
</dbReference>
<keyword evidence="3" id="KW-1185">Reference proteome</keyword>
<evidence type="ECO:0000313" key="2">
    <source>
        <dbReference type="EMBL" id="GFJ84195.1"/>
    </source>
</evidence>
<keyword evidence="1" id="KW-1133">Transmembrane helix</keyword>
<organism evidence="2 3">
    <name type="scientific">Phytohabitans houttuyneae</name>
    <dbReference type="NCBI Taxonomy" id="1076126"/>
    <lineage>
        <taxon>Bacteria</taxon>
        <taxon>Bacillati</taxon>
        <taxon>Actinomycetota</taxon>
        <taxon>Actinomycetes</taxon>
        <taxon>Micromonosporales</taxon>
        <taxon>Micromonosporaceae</taxon>
    </lineage>
</organism>
<reference evidence="2 3" key="1">
    <citation type="submission" date="2020-03" db="EMBL/GenBank/DDBJ databases">
        <title>Whole genome shotgun sequence of Phytohabitans houttuyneae NBRC 108639.</title>
        <authorList>
            <person name="Komaki H."/>
            <person name="Tamura T."/>
        </authorList>
    </citation>
    <scope>NUCLEOTIDE SEQUENCE [LARGE SCALE GENOMIC DNA]</scope>
    <source>
        <strain evidence="2 3">NBRC 108639</strain>
    </source>
</reference>
<feature type="transmembrane region" description="Helical" evidence="1">
    <location>
        <begin position="131"/>
        <end position="149"/>
    </location>
</feature>
<sequence length="191" mass="20260">MSTTTPAPTAGQPYYSPRHAGRPRRLVLRAAAAITAVWVAVVWTSPHIDVGPEVHRLALFCHLAALVVGFGAVLAMDWLGLQWMLRRLDLPTLLRTTHNAHLLVWLGLAGLVASGALLGPNIGAGQTRVKLVAVLAVALNGLYVGRLQHRLGAYTESRPPWTLLAAGGLASLVSQAGWWTATAVGFLSAQS</sequence>
<comment type="caution">
    <text evidence="2">The sequence shown here is derived from an EMBL/GenBank/DDBJ whole genome shotgun (WGS) entry which is preliminary data.</text>
</comment>
<name>A0A6V8KUC1_9ACTN</name>
<evidence type="ECO:0000313" key="3">
    <source>
        <dbReference type="Proteomes" id="UP000482800"/>
    </source>
</evidence>
<protein>
    <recommendedName>
        <fullName evidence="4">DUF2231 domain-containing protein</fullName>
    </recommendedName>
</protein>